<dbReference type="SUPFAM" id="SSF55666">
    <property type="entry name" value="Ribonuclease PH domain 2-like"/>
    <property type="match status" value="1"/>
</dbReference>
<organism evidence="1 2">
    <name type="scientific">Bonamia ostreae</name>
    <dbReference type="NCBI Taxonomy" id="126728"/>
    <lineage>
        <taxon>Eukaryota</taxon>
        <taxon>Sar</taxon>
        <taxon>Rhizaria</taxon>
        <taxon>Endomyxa</taxon>
        <taxon>Ascetosporea</taxon>
        <taxon>Haplosporida</taxon>
        <taxon>Bonamia</taxon>
    </lineage>
</organism>
<evidence type="ECO:0000313" key="2">
    <source>
        <dbReference type="Proteomes" id="UP001439008"/>
    </source>
</evidence>
<dbReference type="Proteomes" id="UP001439008">
    <property type="component" value="Unassembled WGS sequence"/>
</dbReference>
<sequence length="69" mass="7811">MNYNGPFLTIAVLAKSQEIISCELTRTLNLEILEKMVETGLIGVKLIYNKLLESVRANATQKNEQIFKI</sequence>
<evidence type="ECO:0000313" key="1">
    <source>
        <dbReference type="EMBL" id="MES1922062.1"/>
    </source>
</evidence>
<accession>A0ABV2AR02</accession>
<name>A0ABV2AR02_9EUKA</name>
<protein>
    <submittedName>
        <fullName evidence="1">Uncharacterized protein</fullName>
    </submittedName>
</protein>
<proteinExistence type="predicted"/>
<dbReference type="EMBL" id="JBDODL010002158">
    <property type="protein sequence ID" value="MES1922062.1"/>
    <property type="molecule type" value="Genomic_DNA"/>
</dbReference>
<comment type="caution">
    <text evidence="1">The sequence shown here is derived from an EMBL/GenBank/DDBJ whole genome shotgun (WGS) entry which is preliminary data.</text>
</comment>
<dbReference type="InterPro" id="IPR036345">
    <property type="entry name" value="ExoRNase_PH_dom2_sf"/>
</dbReference>
<keyword evidence="2" id="KW-1185">Reference proteome</keyword>
<gene>
    <name evidence="1" type="ORF">MHBO_003580</name>
</gene>
<reference evidence="1 2" key="1">
    <citation type="journal article" date="2024" name="BMC Biol.">
        <title>Comparative genomics of Ascetosporea gives new insight into the evolutionary basis for animal parasitism in Rhizaria.</title>
        <authorList>
            <person name="Hiltunen Thoren M."/>
            <person name="Onut-Brannstrom I."/>
            <person name="Alfjorden A."/>
            <person name="Peckova H."/>
            <person name="Swords F."/>
            <person name="Hooper C."/>
            <person name="Holzer A.S."/>
            <person name="Bass D."/>
            <person name="Burki F."/>
        </authorList>
    </citation>
    <scope>NUCLEOTIDE SEQUENCE [LARGE SCALE GENOMIC DNA]</scope>
    <source>
        <strain evidence="1">20-A016</strain>
    </source>
</reference>